<protein>
    <recommendedName>
        <fullName evidence="5">Helicase C-terminal domain-containing protein</fullName>
    </recommendedName>
</protein>
<feature type="compositionally biased region" description="Basic and acidic residues" evidence="4">
    <location>
        <begin position="7"/>
        <end position="21"/>
    </location>
</feature>
<dbReference type="GO" id="GO:0016787">
    <property type="term" value="F:hydrolase activity"/>
    <property type="evidence" value="ECO:0007669"/>
    <property type="project" value="UniProtKB-KW"/>
</dbReference>
<dbReference type="InterPro" id="IPR050628">
    <property type="entry name" value="SNF2_RAD54_helicase_TF"/>
</dbReference>
<feature type="domain" description="Helicase C-terminal" evidence="5">
    <location>
        <begin position="463"/>
        <end position="629"/>
    </location>
</feature>
<dbReference type="GO" id="GO:0005634">
    <property type="term" value="C:nucleus"/>
    <property type="evidence" value="ECO:0007669"/>
    <property type="project" value="TreeGrafter"/>
</dbReference>
<proteinExistence type="predicted"/>
<keyword evidence="1" id="KW-0547">Nucleotide-binding</keyword>
<name>A0A9P5HJN9_9HYPO</name>
<evidence type="ECO:0000313" key="6">
    <source>
        <dbReference type="EMBL" id="KAF7555030.1"/>
    </source>
</evidence>
<organism evidence="6 7">
    <name type="scientific">Cylindrodendrum hubeiense</name>
    <dbReference type="NCBI Taxonomy" id="595255"/>
    <lineage>
        <taxon>Eukaryota</taxon>
        <taxon>Fungi</taxon>
        <taxon>Dikarya</taxon>
        <taxon>Ascomycota</taxon>
        <taxon>Pezizomycotina</taxon>
        <taxon>Sordariomycetes</taxon>
        <taxon>Hypocreomycetidae</taxon>
        <taxon>Hypocreales</taxon>
        <taxon>Nectriaceae</taxon>
        <taxon>Cylindrodendrum</taxon>
    </lineage>
</organism>
<dbReference type="SUPFAM" id="SSF52540">
    <property type="entry name" value="P-loop containing nucleoside triphosphate hydrolases"/>
    <property type="match status" value="2"/>
</dbReference>
<evidence type="ECO:0000256" key="4">
    <source>
        <dbReference type="SAM" id="MobiDB-lite"/>
    </source>
</evidence>
<dbReference type="PANTHER" id="PTHR45626">
    <property type="entry name" value="TRANSCRIPTION TERMINATION FACTOR 2-RELATED"/>
    <property type="match status" value="1"/>
</dbReference>
<evidence type="ECO:0000256" key="1">
    <source>
        <dbReference type="ARBA" id="ARBA00022741"/>
    </source>
</evidence>
<dbReference type="InterPro" id="IPR049730">
    <property type="entry name" value="SNF2/RAD54-like_C"/>
</dbReference>
<dbReference type="InterPro" id="IPR038718">
    <property type="entry name" value="SNF2-like_sf"/>
</dbReference>
<sequence>MAMYQVPDKRPLAREGEEHVTKKTKYSSDDDGNASSWGWAPNRRLYQHYADDEPMVDAEPVNTHINSSRIHVEISDEGDEPRYPEPPTTIIQGAAALGPATSSATTPEAKNDVANILSKGELFLQHPAATEFDRAVKYVNPQYLLPPGEDMPEIEKLPQYTCCAGRGDRSGAPRDALGEHEQSQIFKIFNTAYESKRPIATIEPSARLVTKLKRHQIEALEMGLGKTLSTLSLICHSLDIRDKNQSLTQGLPKATLIVTPKSTIYGWENQIKTNRSSRVFGDVCKIKAEFRWCLTGTPIQNYLDDFGALLAFIRASPFKTKDSFDYYIIEPIKKRRPKSLVLLRKIVAATCLRRTKTDYALMLNLPRKIEIVERVEMSRNDRQLYEFFKRFSYLTAGLDNTSRKRAATNILVLISMLRLICDHGEALLPESALTAWRNRDQSALTWEMLKSTLKRQRYPSSAKIEALLRNISERQTRSESKTKPKKSVVFSFWTKMLDLIEVALRDKGLSFCRIDGQSSMSQRKEALEKFSSDPGCTIILASIGAAGEGIDLTAANSVHIVEPHWNPMAEAQAVDRVHRIGQQQDVDVVRYIANNSIESYVQWVQMDKLRLITESLSTSELKSETMDQSRWKWSCSSDPEEENAAYNGYNGRATRGKWDSPGLEL</sequence>
<dbReference type="Gene3D" id="3.40.50.10810">
    <property type="entry name" value="Tandem AAA-ATPase domain"/>
    <property type="match status" value="2"/>
</dbReference>
<dbReference type="Pfam" id="PF00271">
    <property type="entry name" value="Helicase_C"/>
    <property type="match status" value="1"/>
</dbReference>
<dbReference type="GO" id="GO:0008094">
    <property type="term" value="F:ATP-dependent activity, acting on DNA"/>
    <property type="evidence" value="ECO:0007669"/>
    <property type="project" value="TreeGrafter"/>
</dbReference>
<feature type="region of interest" description="Disordered" evidence="4">
    <location>
        <begin position="1"/>
        <end position="41"/>
    </location>
</feature>
<dbReference type="GO" id="GO:0006281">
    <property type="term" value="P:DNA repair"/>
    <property type="evidence" value="ECO:0007669"/>
    <property type="project" value="TreeGrafter"/>
</dbReference>
<evidence type="ECO:0000259" key="5">
    <source>
        <dbReference type="PROSITE" id="PS51194"/>
    </source>
</evidence>
<dbReference type="SMART" id="SM00490">
    <property type="entry name" value="HELICc"/>
    <property type="match status" value="1"/>
</dbReference>
<gene>
    <name evidence="6" type="ORF">G7Z17_g2471</name>
</gene>
<keyword evidence="2" id="KW-0378">Hydrolase</keyword>
<dbReference type="PANTHER" id="PTHR45626:SF52">
    <property type="entry name" value="SINGLE-STRANDED DNA-DEPENDENT ATPASE (EUROFUNG)"/>
    <property type="match status" value="1"/>
</dbReference>
<dbReference type="CDD" id="cd18793">
    <property type="entry name" value="SF2_C_SNF"/>
    <property type="match status" value="1"/>
</dbReference>
<comment type="caution">
    <text evidence="6">The sequence shown here is derived from an EMBL/GenBank/DDBJ whole genome shotgun (WGS) entry which is preliminary data.</text>
</comment>
<evidence type="ECO:0000313" key="7">
    <source>
        <dbReference type="Proteomes" id="UP000722485"/>
    </source>
</evidence>
<feature type="region of interest" description="Disordered" evidence="4">
    <location>
        <begin position="628"/>
        <end position="665"/>
    </location>
</feature>
<dbReference type="Gene3D" id="3.40.50.300">
    <property type="entry name" value="P-loop containing nucleotide triphosphate hydrolases"/>
    <property type="match status" value="1"/>
</dbReference>
<keyword evidence="7" id="KW-1185">Reference proteome</keyword>
<dbReference type="InterPro" id="IPR000330">
    <property type="entry name" value="SNF2_N"/>
</dbReference>
<dbReference type="Proteomes" id="UP000722485">
    <property type="component" value="Unassembled WGS sequence"/>
</dbReference>
<accession>A0A9P5HJN9</accession>
<dbReference type="AlphaFoldDB" id="A0A9P5HJN9"/>
<dbReference type="OrthoDB" id="448448at2759"/>
<dbReference type="Pfam" id="PF00176">
    <property type="entry name" value="SNF2-rel_dom"/>
    <property type="match status" value="2"/>
</dbReference>
<dbReference type="InterPro" id="IPR001650">
    <property type="entry name" value="Helicase_C-like"/>
</dbReference>
<dbReference type="PROSITE" id="PS51194">
    <property type="entry name" value="HELICASE_CTER"/>
    <property type="match status" value="1"/>
</dbReference>
<dbReference type="InterPro" id="IPR027417">
    <property type="entry name" value="P-loop_NTPase"/>
</dbReference>
<dbReference type="EMBL" id="JAANBB010000025">
    <property type="protein sequence ID" value="KAF7555030.1"/>
    <property type="molecule type" value="Genomic_DNA"/>
</dbReference>
<evidence type="ECO:0000256" key="3">
    <source>
        <dbReference type="ARBA" id="ARBA00022840"/>
    </source>
</evidence>
<reference evidence="6" key="1">
    <citation type="submission" date="2020-03" db="EMBL/GenBank/DDBJ databases">
        <title>Draft Genome Sequence of Cylindrodendrum hubeiense.</title>
        <authorList>
            <person name="Buettner E."/>
            <person name="Kellner H."/>
        </authorList>
    </citation>
    <scope>NUCLEOTIDE SEQUENCE</scope>
    <source>
        <strain evidence="6">IHI 201604</strain>
    </source>
</reference>
<evidence type="ECO:0000256" key="2">
    <source>
        <dbReference type="ARBA" id="ARBA00022801"/>
    </source>
</evidence>
<dbReference type="GO" id="GO:0005524">
    <property type="term" value="F:ATP binding"/>
    <property type="evidence" value="ECO:0007669"/>
    <property type="project" value="UniProtKB-KW"/>
</dbReference>
<keyword evidence="3" id="KW-0067">ATP-binding</keyword>